<gene>
    <name evidence="1" type="ORF">SPELUC_LOCUS16119</name>
</gene>
<comment type="caution">
    <text evidence="1">The sequence shown here is derived from an EMBL/GenBank/DDBJ whole genome shotgun (WGS) entry which is preliminary data.</text>
</comment>
<sequence length="71" mass="8291">EHVARHVYGFENFEQCDVISKTFKREPIFEKISFQKTSPEINSLNLSQLELAFEQTIQVSLSQLRAESNYP</sequence>
<dbReference type="Proteomes" id="UP000789366">
    <property type="component" value="Unassembled WGS sequence"/>
</dbReference>
<accession>A0ACA9R4I9</accession>
<organism evidence="1 2">
    <name type="scientific">Cetraspora pellucida</name>
    <dbReference type="NCBI Taxonomy" id="1433469"/>
    <lineage>
        <taxon>Eukaryota</taxon>
        <taxon>Fungi</taxon>
        <taxon>Fungi incertae sedis</taxon>
        <taxon>Mucoromycota</taxon>
        <taxon>Glomeromycotina</taxon>
        <taxon>Glomeromycetes</taxon>
        <taxon>Diversisporales</taxon>
        <taxon>Gigasporaceae</taxon>
        <taxon>Cetraspora</taxon>
    </lineage>
</organism>
<evidence type="ECO:0000313" key="2">
    <source>
        <dbReference type="Proteomes" id="UP000789366"/>
    </source>
</evidence>
<evidence type="ECO:0000313" key="1">
    <source>
        <dbReference type="EMBL" id="CAG8776756.1"/>
    </source>
</evidence>
<feature type="non-terminal residue" evidence="1">
    <location>
        <position position="71"/>
    </location>
</feature>
<reference evidence="1" key="1">
    <citation type="submission" date="2021-06" db="EMBL/GenBank/DDBJ databases">
        <authorList>
            <person name="Kallberg Y."/>
            <person name="Tangrot J."/>
            <person name="Rosling A."/>
        </authorList>
    </citation>
    <scope>NUCLEOTIDE SEQUENCE</scope>
    <source>
        <strain evidence="1">28 12/20/2015</strain>
    </source>
</reference>
<name>A0ACA9R4I9_9GLOM</name>
<proteinExistence type="predicted"/>
<protein>
    <submittedName>
        <fullName evidence="1">3177_t:CDS:1</fullName>
    </submittedName>
</protein>
<dbReference type="EMBL" id="CAJVPW010057595">
    <property type="protein sequence ID" value="CAG8776756.1"/>
    <property type="molecule type" value="Genomic_DNA"/>
</dbReference>
<feature type="non-terminal residue" evidence="1">
    <location>
        <position position="1"/>
    </location>
</feature>
<keyword evidence="2" id="KW-1185">Reference proteome</keyword>